<keyword evidence="3" id="KW-0698">rRNA processing</keyword>
<evidence type="ECO:0000313" key="7">
    <source>
        <dbReference type="Proteomes" id="UP000267096"/>
    </source>
</evidence>
<evidence type="ECO:0000256" key="3">
    <source>
        <dbReference type="ARBA" id="ARBA00022552"/>
    </source>
</evidence>
<evidence type="ECO:0000313" key="6">
    <source>
        <dbReference type="EMBL" id="VDK76400.1"/>
    </source>
</evidence>
<keyword evidence="4" id="KW-0539">Nucleus</keyword>
<proteinExistence type="inferred from homology"/>
<evidence type="ECO:0000256" key="1">
    <source>
        <dbReference type="ARBA" id="ARBA00004123"/>
    </source>
</evidence>
<dbReference type="WBParaSite" id="ASIM_0002099701-mRNA-1">
    <property type="protein sequence ID" value="ASIM_0002099701-mRNA-1"/>
    <property type="gene ID" value="ASIM_0002099701"/>
</dbReference>
<dbReference type="EMBL" id="UYRR01039420">
    <property type="protein sequence ID" value="VDK76400.1"/>
    <property type="molecule type" value="Genomic_DNA"/>
</dbReference>
<gene>
    <name evidence="6" type="ORF">ASIM_LOCUS20374</name>
</gene>
<reference evidence="6 7" key="2">
    <citation type="submission" date="2018-11" db="EMBL/GenBank/DDBJ databases">
        <authorList>
            <consortium name="Pathogen Informatics"/>
        </authorList>
    </citation>
    <scope>NUCLEOTIDE SEQUENCE [LARGE SCALE GENOMIC DNA]</scope>
</reference>
<organism evidence="8">
    <name type="scientific">Anisakis simplex</name>
    <name type="common">Herring worm</name>
    <dbReference type="NCBI Taxonomy" id="6269"/>
    <lineage>
        <taxon>Eukaryota</taxon>
        <taxon>Metazoa</taxon>
        <taxon>Ecdysozoa</taxon>
        <taxon>Nematoda</taxon>
        <taxon>Chromadorea</taxon>
        <taxon>Rhabditida</taxon>
        <taxon>Spirurina</taxon>
        <taxon>Ascaridomorpha</taxon>
        <taxon>Ascaridoidea</taxon>
        <taxon>Anisakidae</taxon>
        <taxon>Anisakis</taxon>
        <taxon>Anisakis simplex complex</taxon>
    </lineage>
</organism>
<evidence type="ECO:0000256" key="4">
    <source>
        <dbReference type="ARBA" id="ARBA00023242"/>
    </source>
</evidence>
<feature type="region of interest" description="Disordered" evidence="5">
    <location>
        <begin position="199"/>
        <end position="235"/>
    </location>
</feature>
<keyword evidence="7" id="KW-1185">Reference proteome</keyword>
<dbReference type="InterPro" id="IPR010301">
    <property type="entry name" value="RRP1"/>
</dbReference>
<feature type="compositionally biased region" description="Acidic residues" evidence="5">
    <location>
        <begin position="203"/>
        <end position="228"/>
    </location>
</feature>
<protein>
    <submittedName>
        <fullName evidence="8">Ribosomal RNA processing protein 1 homolog (inferred by orthology to a C. elegans protein)</fullName>
    </submittedName>
</protein>
<evidence type="ECO:0000256" key="5">
    <source>
        <dbReference type="SAM" id="MobiDB-lite"/>
    </source>
</evidence>
<dbReference type="Pfam" id="PF05997">
    <property type="entry name" value="Nop52"/>
    <property type="match status" value="1"/>
</dbReference>
<comment type="subcellular location">
    <subcellularLocation>
        <location evidence="1">Nucleus</location>
    </subcellularLocation>
</comment>
<dbReference type="GO" id="GO:0030688">
    <property type="term" value="C:preribosome, small subunit precursor"/>
    <property type="evidence" value="ECO:0007669"/>
    <property type="project" value="InterPro"/>
</dbReference>
<dbReference type="GO" id="GO:0006364">
    <property type="term" value="P:rRNA processing"/>
    <property type="evidence" value="ECO:0007669"/>
    <property type="project" value="UniProtKB-KW"/>
</dbReference>
<evidence type="ECO:0000313" key="8">
    <source>
        <dbReference type="WBParaSite" id="ASIM_0002099701-mRNA-1"/>
    </source>
</evidence>
<dbReference type="Proteomes" id="UP000267096">
    <property type="component" value="Unassembled WGS sequence"/>
</dbReference>
<dbReference type="AlphaFoldDB" id="A0A0M3KJ25"/>
<dbReference type="OrthoDB" id="2019504at2759"/>
<name>A0A0M3KJ25_ANISI</name>
<dbReference type="PANTHER" id="PTHR13026">
    <property type="entry name" value="NNP-1 PROTEIN NOVEL NUCLEAR PROTEIN 1 NOP52"/>
    <property type="match status" value="1"/>
</dbReference>
<dbReference type="PANTHER" id="PTHR13026:SF0">
    <property type="entry name" value="RIBOSOMAL RNA PROCESSING 1B"/>
    <property type="match status" value="1"/>
</dbReference>
<evidence type="ECO:0000256" key="2">
    <source>
        <dbReference type="ARBA" id="ARBA00006374"/>
    </source>
</evidence>
<reference evidence="8" key="1">
    <citation type="submission" date="2017-02" db="UniProtKB">
        <authorList>
            <consortium name="WormBaseParasite"/>
        </authorList>
    </citation>
    <scope>IDENTIFICATION</scope>
</reference>
<sequence length="251" mass="28941">MERLCKGLHYVMWMQDKALLQEELADNISSLLTVFQNEQQSVLFIKQMLVTVSDQWAQMDRWRMDKFLMLMRRLLRSLFVHLRKNEWNPTLVDTYMKAFQECAISSDKKFCEGLKFHFASVFLDELDYAGTFVVYSIGFFIWYFEKFGGLEPGRVTELLQPFANLLADRQISGYLFDSILREIFLTILHDYADQKAAAAEASNADEGDEDEGMDGDETQGMEQEEEESGAASDSSRIKVDIFAGKICGFVE</sequence>
<comment type="similarity">
    <text evidence="2">Belongs to the RRP1 family.</text>
</comment>
<accession>A0A0M3KJ25</accession>
<dbReference type="GO" id="GO:0005634">
    <property type="term" value="C:nucleus"/>
    <property type="evidence" value="ECO:0007669"/>
    <property type="project" value="UniProtKB-SubCell"/>
</dbReference>